<organism evidence="2 3">
    <name type="scientific">Varroa destructor</name>
    <name type="common">Honeybee mite</name>
    <dbReference type="NCBI Taxonomy" id="109461"/>
    <lineage>
        <taxon>Eukaryota</taxon>
        <taxon>Metazoa</taxon>
        <taxon>Ecdysozoa</taxon>
        <taxon>Arthropoda</taxon>
        <taxon>Chelicerata</taxon>
        <taxon>Arachnida</taxon>
        <taxon>Acari</taxon>
        <taxon>Parasitiformes</taxon>
        <taxon>Mesostigmata</taxon>
        <taxon>Gamasina</taxon>
        <taxon>Dermanyssoidea</taxon>
        <taxon>Varroidae</taxon>
        <taxon>Varroa</taxon>
    </lineage>
</organism>
<dbReference type="Proteomes" id="UP000594260">
    <property type="component" value="Unplaced"/>
</dbReference>
<dbReference type="RefSeq" id="XP_022666396.1">
    <property type="nucleotide sequence ID" value="XM_022810661.1"/>
</dbReference>
<feature type="signal peptide" evidence="1">
    <location>
        <begin position="1"/>
        <end position="17"/>
    </location>
</feature>
<dbReference type="EnsemblMetazoa" id="XM_022810660">
    <property type="protein sequence ID" value="XP_022666395"/>
    <property type="gene ID" value="LOC111252543"/>
</dbReference>
<dbReference type="InParanoid" id="A0A7M7MCK9"/>
<keyword evidence="1" id="KW-0732">Signal</keyword>
<protein>
    <submittedName>
        <fullName evidence="2">Uncharacterized protein</fullName>
    </submittedName>
</protein>
<evidence type="ECO:0000313" key="3">
    <source>
        <dbReference type="Proteomes" id="UP000594260"/>
    </source>
</evidence>
<feature type="chain" id="PRO_5036207473" evidence="1">
    <location>
        <begin position="18"/>
        <end position="195"/>
    </location>
</feature>
<proteinExistence type="predicted"/>
<dbReference type="GeneID" id="111252543"/>
<dbReference type="RefSeq" id="XP_022666395.1">
    <property type="nucleotide sequence ID" value="XM_022810660.1"/>
</dbReference>
<evidence type="ECO:0000256" key="1">
    <source>
        <dbReference type="SAM" id="SignalP"/>
    </source>
</evidence>
<name>A0A7M7MCK9_VARDE</name>
<evidence type="ECO:0000313" key="2">
    <source>
        <dbReference type="EnsemblMetazoa" id="XP_022666395"/>
    </source>
</evidence>
<dbReference type="AlphaFoldDB" id="A0A7M7MCK9"/>
<keyword evidence="3" id="KW-1185">Reference proteome</keyword>
<sequence length="195" mass="22119">MHLKALSLLYMFVGTNAAASDGHLWVPRGTRGFESLCPASADPRIGTWNNGNMSESSLFKHVSLEQAILLAGETVLTRSLHKAYSQELANYRKSWSMSQHVHYIMFRVEQSDQQVLAKLSALQTAVLPNPGQKKRNKLQVLSELKLVTDIAKKAAERDRTLSLLKPYLHEGPLRIASRFISYHWDNVAVYLYNFY</sequence>
<reference evidence="2" key="1">
    <citation type="submission" date="2021-01" db="UniProtKB">
        <authorList>
            <consortium name="EnsemblMetazoa"/>
        </authorList>
    </citation>
    <scope>IDENTIFICATION</scope>
</reference>
<accession>A0A7M7MCK9</accession>
<dbReference type="KEGG" id="vde:111252543"/>
<dbReference type="EnsemblMetazoa" id="XM_022810661">
    <property type="protein sequence ID" value="XP_022666396"/>
    <property type="gene ID" value="LOC111252543"/>
</dbReference>